<evidence type="ECO:0000313" key="2">
    <source>
        <dbReference type="EMBL" id="GIZ00738.1"/>
    </source>
</evidence>
<protein>
    <recommendedName>
        <fullName evidence="1">RNase H type-1 domain-containing protein</fullName>
    </recommendedName>
</protein>
<accession>A0AAV4Y0S4</accession>
<name>A0AAV4Y0S4_CAEEX</name>
<dbReference type="InterPro" id="IPR002156">
    <property type="entry name" value="RNaseH_domain"/>
</dbReference>
<dbReference type="InterPro" id="IPR012337">
    <property type="entry name" value="RNaseH-like_sf"/>
</dbReference>
<dbReference type="Proteomes" id="UP001054945">
    <property type="component" value="Unassembled WGS sequence"/>
</dbReference>
<dbReference type="Pfam" id="PF00075">
    <property type="entry name" value="RNase_H"/>
    <property type="match status" value="1"/>
</dbReference>
<dbReference type="PROSITE" id="PS50879">
    <property type="entry name" value="RNASE_H_1"/>
    <property type="match status" value="1"/>
</dbReference>
<gene>
    <name evidence="2" type="ORF">CEXT_501811</name>
</gene>
<dbReference type="AlphaFoldDB" id="A0AAV4Y0S4"/>
<keyword evidence="3" id="KW-1185">Reference proteome</keyword>
<evidence type="ECO:0000259" key="1">
    <source>
        <dbReference type="PROSITE" id="PS50879"/>
    </source>
</evidence>
<dbReference type="GO" id="GO:0004523">
    <property type="term" value="F:RNA-DNA hybrid ribonuclease activity"/>
    <property type="evidence" value="ECO:0007669"/>
    <property type="project" value="InterPro"/>
</dbReference>
<feature type="domain" description="RNase H type-1" evidence="1">
    <location>
        <begin position="1"/>
        <end position="113"/>
    </location>
</feature>
<sequence length="120" mass="13756">MTELEEHSSKTKETYYKTFRLSDSATVYMVELVAIEKTIDFAISHSFFSPVNIISDSDQCCLHLKISITWIHPFSTLKIKSYYTGRVRLFWIKAHVGHMGNERADALAKEATLPGYSTPY</sequence>
<dbReference type="Gene3D" id="3.30.420.10">
    <property type="entry name" value="Ribonuclease H-like superfamily/Ribonuclease H"/>
    <property type="match status" value="1"/>
</dbReference>
<organism evidence="2 3">
    <name type="scientific">Caerostris extrusa</name>
    <name type="common">Bark spider</name>
    <name type="synonym">Caerostris bankana</name>
    <dbReference type="NCBI Taxonomy" id="172846"/>
    <lineage>
        <taxon>Eukaryota</taxon>
        <taxon>Metazoa</taxon>
        <taxon>Ecdysozoa</taxon>
        <taxon>Arthropoda</taxon>
        <taxon>Chelicerata</taxon>
        <taxon>Arachnida</taxon>
        <taxon>Araneae</taxon>
        <taxon>Araneomorphae</taxon>
        <taxon>Entelegynae</taxon>
        <taxon>Araneoidea</taxon>
        <taxon>Araneidae</taxon>
        <taxon>Caerostris</taxon>
    </lineage>
</organism>
<dbReference type="GO" id="GO:0003676">
    <property type="term" value="F:nucleic acid binding"/>
    <property type="evidence" value="ECO:0007669"/>
    <property type="project" value="InterPro"/>
</dbReference>
<comment type="caution">
    <text evidence="2">The sequence shown here is derived from an EMBL/GenBank/DDBJ whole genome shotgun (WGS) entry which is preliminary data.</text>
</comment>
<dbReference type="EMBL" id="BPLR01018582">
    <property type="protein sequence ID" value="GIZ00738.1"/>
    <property type="molecule type" value="Genomic_DNA"/>
</dbReference>
<dbReference type="SUPFAM" id="SSF53098">
    <property type="entry name" value="Ribonuclease H-like"/>
    <property type="match status" value="1"/>
</dbReference>
<dbReference type="InterPro" id="IPR036397">
    <property type="entry name" value="RNaseH_sf"/>
</dbReference>
<evidence type="ECO:0000313" key="3">
    <source>
        <dbReference type="Proteomes" id="UP001054945"/>
    </source>
</evidence>
<reference evidence="2 3" key="1">
    <citation type="submission" date="2021-06" db="EMBL/GenBank/DDBJ databases">
        <title>Caerostris extrusa draft genome.</title>
        <authorList>
            <person name="Kono N."/>
            <person name="Arakawa K."/>
        </authorList>
    </citation>
    <scope>NUCLEOTIDE SEQUENCE [LARGE SCALE GENOMIC DNA]</scope>
</reference>
<proteinExistence type="predicted"/>